<name>I7I8W0_BABMR</name>
<reference evidence="1 2" key="2">
    <citation type="journal article" date="2013" name="PLoS ONE">
        <title>Whole genome mapping and re-organization of the nuclear and mitochondrial genomes of Babesia microti isolates.</title>
        <authorList>
            <person name="Cornillot E."/>
            <person name="Dassouli A."/>
            <person name="Garg A."/>
            <person name="Pachikara N."/>
            <person name="Randazzo S."/>
            <person name="Depoix D."/>
            <person name="Carcy B."/>
            <person name="Delbecq S."/>
            <person name="Frutos R."/>
            <person name="Silva J.C."/>
            <person name="Sutton R."/>
            <person name="Krause P.J."/>
            <person name="Mamoun C.B."/>
        </authorList>
    </citation>
    <scope>NUCLEOTIDE SEQUENCE [LARGE SCALE GENOMIC DNA]</scope>
    <source>
        <strain evidence="1 2">RI</strain>
    </source>
</reference>
<evidence type="ECO:0000313" key="2">
    <source>
        <dbReference type="Proteomes" id="UP000002899"/>
    </source>
</evidence>
<proteinExistence type="predicted"/>
<evidence type="ECO:0000313" key="1">
    <source>
        <dbReference type="EMBL" id="CCF73773.1"/>
    </source>
</evidence>
<dbReference type="RefSeq" id="XP_012648382.1">
    <property type="nucleotide sequence ID" value="XM_012792928.1"/>
</dbReference>
<accession>I7I8W0</accession>
<sequence>MDEYDNFIRGSLVDSSASSHIRQSQPLDASINAGNANNFPSFQYPFTQFQMLTNDEADKSTRCSDILTEIDGSGSNSLKPENLALWKELKKLKRELVMLHLGLSQHAYGQYRGAPIVINNNTEALAHSQTYNQSPKEENSKFSTWMSKFFSRPANRIIFVLSLGLTGYMLQEKIKKSYILSMIEDKINRNPLLKTVYALEEFLGLRQAPKLSFF</sequence>
<dbReference type="KEGG" id="bmic:BMR1_02g03100"/>
<organism evidence="1 2">
    <name type="scientific">Babesia microti (strain RI)</name>
    <dbReference type="NCBI Taxonomy" id="1133968"/>
    <lineage>
        <taxon>Eukaryota</taxon>
        <taxon>Sar</taxon>
        <taxon>Alveolata</taxon>
        <taxon>Apicomplexa</taxon>
        <taxon>Aconoidasida</taxon>
        <taxon>Piroplasmida</taxon>
        <taxon>Babesiidae</taxon>
        <taxon>Babesia</taxon>
    </lineage>
</organism>
<reference evidence="1 2" key="3">
    <citation type="journal article" date="2016" name="Sci. Rep.">
        <title>Genome-wide diversity and gene expression profiling of Babesia microti isolates identify polymorphic genes that mediate host-pathogen interactions.</title>
        <authorList>
            <person name="Silva J.C."/>
            <person name="Cornillot E."/>
            <person name="McCracken C."/>
            <person name="Usmani-Brown S."/>
            <person name="Dwivedi A."/>
            <person name="Ifeonu O.O."/>
            <person name="Crabtree J."/>
            <person name="Gotia H.T."/>
            <person name="Virji A.Z."/>
            <person name="Reynes C."/>
            <person name="Colinge J."/>
            <person name="Kumar V."/>
            <person name="Lawres L."/>
            <person name="Pazzi J.E."/>
            <person name="Pablo J.V."/>
            <person name="Hung C."/>
            <person name="Brancato J."/>
            <person name="Kumari P."/>
            <person name="Orvis J."/>
            <person name="Tretina K."/>
            <person name="Chibucos M."/>
            <person name="Ott S."/>
            <person name="Sadzewicz L."/>
            <person name="Sengamalay N."/>
            <person name="Shetty A.C."/>
            <person name="Su Q."/>
            <person name="Tallon L."/>
            <person name="Fraser C.M."/>
            <person name="Frutos R."/>
            <person name="Molina D.M."/>
            <person name="Krause P.J."/>
            <person name="Ben Mamoun C."/>
        </authorList>
    </citation>
    <scope>NUCLEOTIDE SEQUENCE [LARGE SCALE GENOMIC DNA]</scope>
    <source>
        <strain evidence="1 2">RI</strain>
    </source>
</reference>
<gene>
    <name evidence="1" type="ORF">BMR1_02g03100</name>
</gene>
<dbReference type="EMBL" id="FO082872">
    <property type="protein sequence ID" value="CCF73773.1"/>
    <property type="molecule type" value="Genomic_DNA"/>
</dbReference>
<dbReference type="GeneID" id="24424402"/>
<keyword evidence="2" id="KW-1185">Reference proteome</keyword>
<dbReference type="VEuPathDB" id="PiroplasmaDB:BMR1_02g03100"/>
<protein>
    <submittedName>
        <fullName evidence="1">Uncharacterized protein</fullName>
    </submittedName>
</protein>
<dbReference type="AlphaFoldDB" id="I7I8W0"/>
<reference evidence="1 2" key="1">
    <citation type="journal article" date="2012" name="Nucleic Acids Res.">
        <title>Sequencing of the smallest Apicomplexan genome from the human pathogen Babesia microti.</title>
        <authorList>
            <person name="Cornillot E."/>
            <person name="Hadj-Kaddour K."/>
            <person name="Dassouli A."/>
            <person name="Noel B."/>
            <person name="Ranwez V."/>
            <person name="Vacherie B."/>
            <person name="Augagneur Y."/>
            <person name="Bres V."/>
            <person name="Duclos A."/>
            <person name="Randazzo S."/>
            <person name="Carcy B."/>
            <person name="Debierre-Grockiego F."/>
            <person name="Delbecq S."/>
            <person name="Moubri-Menage K."/>
            <person name="Shams-Eldin H."/>
            <person name="Usmani-Brown S."/>
            <person name="Bringaud F."/>
            <person name="Wincker P."/>
            <person name="Vivares C.P."/>
            <person name="Schwarz R.T."/>
            <person name="Schetters T.P."/>
            <person name="Krause P.J."/>
            <person name="Gorenflot A."/>
            <person name="Berry V."/>
            <person name="Barbe V."/>
            <person name="Ben Mamoun C."/>
        </authorList>
    </citation>
    <scope>NUCLEOTIDE SEQUENCE [LARGE SCALE GENOMIC DNA]</scope>
    <source>
        <strain evidence="1 2">RI</strain>
    </source>
</reference>
<dbReference type="Proteomes" id="UP000002899">
    <property type="component" value="Chromosome II"/>
</dbReference>